<sequence length="107" mass="11782">MTTPAATGNVQALPQRTLFRGLDVELARCTPANRQAVLASETDAAANPLADLEALEERVAAEAAARLAGALLRDRRPNHEIEDSLCELRAHLDEHFVQRKLIRLYGR</sequence>
<dbReference type="RefSeq" id="WP_089689079.1">
    <property type="nucleotide sequence ID" value="NZ_FNES01000024.1"/>
</dbReference>
<dbReference type="EMBL" id="FNES01000024">
    <property type="protein sequence ID" value="SDK70224.1"/>
    <property type="molecule type" value="Genomic_DNA"/>
</dbReference>
<dbReference type="AlphaFoldDB" id="A0A1G9E2A0"/>
<keyword evidence="2" id="KW-1185">Reference proteome</keyword>
<dbReference type="OrthoDB" id="6167603at2"/>
<protein>
    <submittedName>
        <fullName evidence="1">Uncharacterized protein</fullName>
    </submittedName>
</protein>
<gene>
    <name evidence="1" type="ORF">SAMN04487954_1244</name>
</gene>
<proteinExistence type="predicted"/>
<evidence type="ECO:0000313" key="2">
    <source>
        <dbReference type="Proteomes" id="UP000198525"/>
    </source>
</evidence>
<evidence type="ECO:0000313" key="1">
    <source>
        <dbReference type="EMBL" id="SDK70224.1"/>
    </source>
</evidence>
<reference evidence="1 2" key="1">
    <citation type="submission" date="2016-10" db="EMBL/GenBank/DDBJ databases">
        <authorList>
            <person name="de Groot N.N."/>
        </authorList>
    </citation>
    <scope>NUCLEOTIDE SEQUENCE [LARGE SCALE GENOMIC DNA]</scope>
    <source>
        <strain evidence="1 2">CGMCC 1.6133</strain>
    </source>
</reference>
<organism evidence="1 2">
    <name type="scientific">Billgrantia gudaonensis</name>
    <dbReference type="NCBI Taxonomy" id="376427"/>
    <lineage>
        <taxon>Bacteria</taxon>
        <taxon>Pseudomonadati</taxon>
        <taxon>Pseudomonadota</taxon>
        <taxon>Gammaproteobacteria</taxon>
        <taxon>Oceanospirillales</taxon>
        <taxon>Halomonadaceae</taxon>
        <taxon>Billgrantia</taxon>
    </lineage>
</organism>
<name>A0A1G9E2A0_9GAMM</name>
<accession>A0A1G9E2A0</accession>
<dbReference type="STRING" id="376427.SAMN04487954_1244"/>
<dbReference type="Proteomes" id="UP000198525">
    <property type="component" value="Unassembled WGS sequence"/>
</dbReference>